<sequence length="47" mass="5508">MTTANINATINRYEHIYRVALFSDMALANKAKLIIDKLNHYKKEIEK</sequence>
<organism evidence="1 2">
    <name type="scientific">Shigella phage pSf-2</name>
    <dbReference type="NCBI Taxonomy" id="1572702"/>
    <lineage>
        <taxon>Viruses</taxon>
        <taxon>Duplodnaviria</taxon>
        <taxon>Heunggongvirae</taxon>
        <taxon>Uroviricota</taxon>
        <taxon>Caudoviricetes</taxon>
        <taxon>Drexlerviridae</taxon>
        <taxon>Tunavirinae</taxon>
        <taxon>Tunavirus</taxon>
        <taxon>Tunavirus PSf2</taxon>
    </lineage>
</organism>
<dbReference type="Proteomes" id="UP000030926">
    <property type="component" value="Segment"/>
</dbReference>
<dbReference type="KEGG" id="vg:22807796"/>
<evidence type="ECO:0000313" key="2">
    <source>
        <dbReference type="Proteomes" id="UP000030926"/>
    </source>
</evidence>
<evidence type="ECO:0000313" key="1">
    <source>
        <dbReference type="EMBL" id="AIZ95095.1"/>
    </source>
</evidence>
<dbReference type="EMBL" id="KP085586">
    <property type="protein sequence ID" value="AIZ95095.1"/>
    <property type="molecule type" value="Genomic_DNA"/>
</dbReference>
<proteinExistence type="predicted"/>
<keyword evidence="2" id="KW-1185">Reference proteome</keyword>
<dbReference type="GeneID" id="22807796"/>
<reference evidence="1 2" key="2">
    <citation type="journal article" date="2016" name="Curr. Microbiol.">
        <title>Isolation and Comparative Genomic Analysis of T1-Like Shigella Bacteriophage pSf-2.</title>
        <authorList>
            <person name="Jun J.W."/>
            <person name="Kim H.J."/>
            <person name="Yun S.K."/>
            <person name="Chai J.Y."/>
            <person name="Lee B.C."/>
            <person name="Park S.C."/>
        </authorList>
    </citation>
    <scope>NUCLEOTIDE SEQUENCE [LARGE SCALE GENOMIC DNA]</scope>
</reference>
<dbReference type="RefSeq" id="YP_009113008.1">
    <property type="nucleotide sequence ID" value="NC_026010.1"/>
</dbReference>
<accession>A0A0A7NPV3</accession>
<reference evidence="2" key="1">
    <citation type="submission" date="2014-10" db="EMBL/GenBank/DDBJ databases">
        <title>Characterization and complete genome sequence of the Shigella flexneri bacteriophage pSf-2.</title>
        <authorList>
            <person name="Jun J.W."/>
            <person name="Park S.C."/>
        </authorList>
    </citation>
    <scope>NUCLEOTIDE SEQUENCE [LARGE SCALE GENOMIC DNA]</scope>
</reference>
<gene>
    <name evidence="1" type="ORF">pSf2_070</name>
</gene>
<name>A0A0A7NPV3_9CAUD</name>
<protein>
    <submittedName>
        <fullName evidence="1">Uncharacterized protein</fullName>
    </submittedName>
</protein>